<dbReference type="Pfam" id="PF03711">
    <property type="entry name" value="OKR_DC_1_C"/>
    <property type="match status" value="1"/>
</dbReference>
<dbReference type="Gene3D" id="3.90.1150.10">
    <property type="entry name" value="Aspartate Aminotransferase, domain 1"/>
    <property type="match status" value="1"/>
</dbReference>
<evidence type="ECO:0000313" key="8">
    <source>
        <dbReference type="Proteomes" id="UP000324162"/>
    </source>
</evidence>
<dbReference type="Gene3D" id="3.40.640.10">
    <property type="entry name" value="Type I PLP-dependent aspartate aminotransferase-like (Major domain)"/>
    <property type="match status" value="1"/>
</dbReference>
<dbReference type="InterPro" id="IPR008286">
    <property type="entry name" value="Prn/Lys/Arg_de-COase_C"/>
</dbReference>
<gene>
    <name evidence="7" type="ORF">EU508_11770</name>
</gene>
<evidence type="ECO:0000313" key="7">
    <source>
        <dbReference type="EMBL" id="KAA1159802.1"/>
    </source>
</evidence>
<dbReference type="InterPro" id="IPR015424">
    <property type="entry name" value="PyrdxlP-dep_Trfase"/>
</dbReference>
<comment type="caution">
    <text evidence="7">The sequence shown here is derived from an EMBL/GenBank/DDBJ whole genome shotgun (WGS) entry which is preliminary data.</text>
</comment>
<dbReference type="Pfam" id="PF01276">
    <property type="entry name" value="OKR_DC_1"/>
    <property type="match status" value="1"/>
</dbReference>
<dbReference type="InterPro" id="IPR005308">
    <property type="entry name" value="OKR_de-COase_N"/>
</dbReference>
<dbReference type="InterPro" id="IPR015422">
    <property type="entry name" value="PyrdxlP-dep_Trfase_small"/>
</dbReference>
<evidence type="ECO:0000256" key="2">
    <source>
        <dbReference type="ARBA" id="ARBA00022793"/>
    </source>
</evidence>
<dbReference type="InterPro" id="IPR015421">
    <property type="entry name" value="PyrdxlP-dep_Trfase_major"/>
</dbReference>
<proteinExistence type="inferred from homology"/>
<dbReference type="Proteomes" id="UP000324162">
    <property type="component" value="Unassembled WGS sequence"/>
</dbReference>
<dbReference type="InterPro" id="IPR011193">
    <property type="entry name" value="Orn/lys/arg_de-COase"/>
</dbReference>
<keyword evidence="3 5" id="KW-0663">Pyridoxal phosphate</keyword>
<dbReference type="AlphaFoldDB" id="A0AB73BFY3"/>
<dbReference type="InterPro" id="IPR036633">
    <property type="entry name" value="Prn/Lys/Arg_de-COase_C_sf"/>
</dbReference>
<dbReference type="PANTHER" id="PTHR45229">
    <property type="entry name" value="CONSTITUTIVE ORNITHINE DECARBOXYLASE"/>
    <property type="match status" value="1"/>
</dbReference>
<feature type="domain" description="Orn/Lys/Arg decarboxylases family 1 pyridoxal-P attachment site" evidence="6">
    <location>
        <begin position="387"/>
        <end position="401"/>
    </location>
</feature>
<dbReference type="GO" id="GO:0005829">
    <property type="term" value="C:cytosol"/>
    <property type="evidence" value="ECO:0007669"/>
    <property type="project" value="TreeGrafter"/>
</dbReference>
<dbReference type="RefSeq" id="WP_149614450.1">
    <property type="nucleotide sequence ID" value="NZ_SEUK01000050.1"/>
</dbReference>
<dbReference type="Pfam" id="PF03709">
    <property type="entry name" value="OKR_DC_1_N"/>
    <property type="match status" value="1"/>
</dbReference>
<dbReference type="GO" id="GO:0030170">
    <property type="term" value="F:pyridoxal phosphate binding"/>
    <property type="evidence" value="ECO:0007669"/>
    <property type="project" value="TreeGrafter"/>
</dbReference>
<protein>
    <submittedName>
        <fullName evidence="7">Lysine decarboxylase</fullName>
    </submittedName>
</protein>
<dbReference type="GO" id="GO:0008792">
    <property type="term" value="F:arginine decarboxylase activity"/>
    <property type="evidence" value="ECO:0007669"/>
    <property type="project" value="TreeGrafter"/>
</dbReference>
<organism evidence="7 8">
    <name type="scientific">Pseudoalteromonas fuliginea</name>
    <dbReference type="NCBI Taxonomy" id="1872678"/>
    <lineage>
        <taxon>Bacteria</taxon>
        <taxon>Pseudomonadati</taxon>
        <taxon>Pseudomonadota</taxon>
        <taxon>Gammaproteobacteria</taxon>
        <taxon>Alteromonadales</taxon>
        <taxon>Pseudoalteromonadaceae</taxon>
        <taxon>Pseudoalteromonas</taxon>
    </lineage>
</organism>
<feature type="modified residue" description="N6-(pyridoxal phosphate)lysine" evidence="5">
    <location>
        <position position="392"/>
    </location>
</feature>
<dbReference type="Gene3D" id="3.40.50.2300">
    <property type="match status" value="1"/>
</dbReference>
<dbReference type="Gene3D" id="3.90.100.10">
    <property type="entry name" value="Orn/Lys/Arg decarboxylase, C-terminal domain"/>
    <property type="match status" value="1"/>
</dbReference>
<dbReference type="PROSITE" id="PS00703">
    <property type="entry name" value="OKR_DC_1"/>
    <property type="match status" value="1"/>
</dbReference>
<evidence type="ECO:0000256" key="4">
    <source>
        <dbReference type="ARBA" id="ARBA00023239"/>
    </source>
</evidence>
<evidence type="ECO:0000259" key="6">
    <source>
        <dbReference type="PROSITE" id="PS00703"/>
    </source>
</evidence>
<keyword evidence="4" id="KW-0456">Lyase</keyword>
<comment type="similarity">
    <text evidence="1">Belongs to the Orn/Lys/Arg decarboxylase class-I family.</text>
</comment>
<dbReference type="PANTHER" id="PTHR45229:SF3">
    <property type="entry name" value="BIODEGRADATIVE ARGININE DECARBOXYLASE"/>
    <property type="match status" value="1"/>
</dbReference>
<evidence type="ECO:0000256" key="1">
    <source>
        <dbReference type="ARBA" id="ARBA00010671"/>
    </source>
</evidence>
<dbReference type="EMBL" id="SEUK01000050">
    <property type="protein sequence ID" value="KAA1159802.1"/>
    <property type="molecule type" value="Genomic_DNA"/>
</dbReference>
<dbReference type="FunFam" id="3.40.640.10:FF:000008">
    <property type="entry name" value="Lysine decarboxylase, inducible"/>
    <property type="match status" value="1"/>
</dbReference>
<evidence type="ECO:0000256" key="3">
    <source>
        <dbReference type="ARBA" id="ARBA00022898"/>
    </source>
</evidence>
<name>A0AB73BFY3_9GAMM</name>
<reference evidence="7 8" key="1">
    <citation type="submission" date="2019-01" db="EMBL/GenBank/DDBJ databases">
        <title>Genome sequences of marine Pseudoalteromonas species.</title>
        <authorList>
            <person name="Boraston A.B."/>
            <person name="Hehemann J.-H."/>
            <person name="Vickers C.J."/>
            <person name="Salama-Alber O."/>
            <person name="Abe K."/>
            <person name="Hettle A.J."/>
        </authorList>
    </citation>
    <scope>NUCLEOTIDE SEQUENCE [LARGE SCALE GENOMIC DNA]</scope>
    <source>
        <strain evidence="7 8">PS42</strain>
    </source>
</reference>
<dbReference type="SUPFAM" id="SSF55904">
    <property type="entry name" value="Ornithine decarboxylase C-terminal domain"/>
    <property type="match status" value="1"/>
</dbReference>
<accession>A0AB73BFY3</accession>
<keyword evidence="2" id="KW-0210">Decarboxylase</keyword>
<sequence>MLKHDLNFPIAIIDNDYNSLQMSGILIRQLAQEIETQGIKVIGGFSIEDAEQTVLTYSEVSAVLISLEGSEEGPEQFEKLRALIKHIHRRNDELPVFLFGERQSIDRLPTDLLSEIRGIIYLYEDTKKFLGKQIVRAASEYIDQLLPPFFKALLKHTEDSNYSWHTPGHAGGVAFTKDPVGLAFHQFFGENTLRSDLSVSVPELGSLMDHSGPVKDAEHEAAQNFGADMTYFVTNGTSTANKIVWHGIATQGDVVFVDRNCHKSLLHALIMTGATPVYFQPSRNAFGIIGPIAREQFTPEHMAARMAEHPLIDQVPERARMAVVTNSTYDGICYHANEIKRTVSDAVDYLHFDEAWYAYAAFHPFYKNHFGMANVDDQDIGPAVFTTQSTHKLLAAFSQASMIHVKQGARSKVDPNRFNEAFMMHTSTSPHYGVIASCDVASKMMSGKSGPSLIEDIHSEAMAFRHSMANVGHGQESWWFDVWQPDAISAKSNDEPQAPQAEDWVLRPGDKWHGFKDLADNYVLIDPIKVTLVTPGLSIDGFMAEEGIPAAIVSQFLWERGIVVEKTGLYSFLVLFSLGITKGKWSTLLTELLQFKRLYDTNANVESALPTLVSKYPDVYTHMTLRTLCQNLHTFYRDHKTPEAMNNVYTELPDIVMTPAQAYHKLVAGEVELVSIDELEGRIAAEMIVPYPPGIPLIMPGERYNKKCQPIIDYLAMAREQSTQVPGFEAEIHGLSVNKGDKGVTYAVSVLKK</sequence>
<dbReference type="PIRSF" id="PIRSF009393">
    <property type="entry name" value="Orn_decarb"/>
    <property type="match status" value="1"/>
</dbReference>
<dbReference type="GO" id="GO:0006527">
    <property type="term" value="P:L-arginine catabolic process"/>
    <property type="evidence" value="ECO:0007669"/>
    <property type="project" value="TreeGrafter"/>
</dbReference>
<evidence type="ECO:0000256" key="5">
    <source>
        <dbReference type="PIRSR" id="PIRSR009393-1"/>
    </source>
</evidence>
<dbReference type="InterPro" id="IPR000310">
    <property type="entry name" value="Orn/Lys/Arg_deCO2ase_major_dom"/>
</dbReference>
<dbReference type="SUPFAM" id="SSF53383">
    <property type="entry name" value="PLP-dependent transferases"/>
    <property type="match status" value="1"/>
</dbReference>